<comment type="similarity">
    <text evidence="2">Belongs to the thiolase-like superfamily. Chalcone/stilbene synthases family.</text>
</comment>
<feature type="transmembrane region" description="Helical" evidence="7">
    <location>
        <begin position="258"/>
        <end position="275"/>
    </location>
</feature>
<evidence type="ECO:0000313" key="10">
    <source>
        <dbReference type="EMBL" id="KAH0919418.1"/>
    </source>
</evidence>
<name>A0ABQ8CS63_BRANA</name>
<feature type="transmembrane region" description="Helical" evidence="7">
    <location>
        <begin position="234"/>
        <end position="252"/>
    </location>
</feature>
<feature type="transmembrane region" description="Helical" evidence="7">
    <location>
        <begin position="144"/>
        <end position="166"/>
    </location>
</feature>
<feature type="transmembrane region" description="Helical" evidence="7">
    <location>
        <begin position="178"/>
        <end position="197"/>
    </location>
</feature>
<feature type="transmembrane region" description="Helical" evidence="7">
    <location>
        <begin position="397"/>
        <end position="424"/>
    </location>
</feature>
<keyword evidence="7" id="KW-0472">Membrane</keyword>
<dbReference type="InterPro" id="IPR013601">
    <property type="entry name" value="FAE1_typ3_polyketide_synth"/>
</dbReference>
<dbReference type="InterPro" id="IPR013747">
    <property type="entry name" value="ACP_syn_III_C"/>
</dbReference>
<dbReference type="EC" id="2.3.1.199" evidence="3"/>
<reference evidence="10 11" key="1">
    <citation type="submission" date="2021-05" db="EMBL/GenBank/DDBJ databases">
        <title>Genome Assembly of Synthetic Allotetraploid Brassica napus Reveals Homoeologous Exchanges between Subgenomes.</title>
        <authorList>
            <person name="Davis J.T."/>
        </authorList>
    </citation>
    <scope>NUCLEOTIDE SEQUENCE [LARGE SCALE GENOMIC DNA]</scope>
    <source>
        <strain evidence="11">cv. Da-Ae</strain>
        <tissue evidence="10">Seedling</tissue>
    </source>
</reference>
<gene>
    <name evidence="10" type="ORF">HID58_027078</name>
</gene>
<keyword evidence="7" id="KW-0812">Transmembrane</keyword>
<dbReference type="EMBL" id="JAGKQM010000007">
    <property type="protein sequence ID" value="KAH0919418.1"/>
    <property type="molecule type" value="Genomic_DNA"/>
</dbReference>
<evidence type="ECO:0000256" key="6">
    <source>
        <dbReference type="ARBA" id="ARBA00047375"/>
    </source>
</evidence>
<dbReference type="Pfam" id="PF08541">
    <property type="entry name" value="ACP_syn_III_C"/>
    <property type="match status" value="1"/>
</dbReference>
<comment type="caution">
    <text evidence="10">The sequence shown here is derived from an EMBL/GenBank/DDBJ whole genome shotgun (WGS) entry which is preliminary data.</text>
</comment>
<dbReference type="SUPFAM" id="SSF53901">
    <property type="entry name" value="Thiolase-like"/>
    <property type="match status" value="2"/>
</dbReference>
<protein>
    <recommendedName>
        <fullName evidence="3">very-long-chain 3-oxoacyl-CoA synthase</fullName>
        <ecNumber evidence="3">2.3.1.199</ecNumber>
    </recommendedName>
</protein>
<feature type="transmembrane region" description="Helical" evidence="7">
    <location>
        <begin position="103"/>
        <end position="124"/>
    </location>
</feature>
<feature type="domain" description="Beta-ketoacyl-[acyl-carrier-protein] synthase III C-terminal" evidence="9">
    <location>
        <begin position="729"/>
        <end position="809"/>
    </location>
</feature>
<dbReference type="Gene3D" id="3.40.47.10">
    <property type="match status" value="1"/>
</dbReference>
<evidence type="ECO:0000259" key="9">
    <source>
        <dbReference type="Pfam" id="PF08541"/>
    </source>
</evidence>
<evidence type="ECO:0000259" key="8">
    <source>
        <dbReference type="Pfam" id="PF08392"/>
    </source>
</evidence>
<evidence type="ECO:0000256" key="7">
    <source>
        <dbReference type="SAM" id="Phobius"/>
    </source>
</evidence>
<dbReference type="InterPro" id="IPR012392">
    <property type="entry name" value="3-ktacl-CoA_syn"/>
</dbReference>
<dbReference type="Proteomes" id="UP000824890">
    <property type="component" value="Unassembled WGS sequence"/>
</dbReference>
<keyword evidence="4" id="KW-0808">Transferase</keyword>
<organism evidence="10 11">
    <name type="scientific">Brassica napus</name>
    <name type="common">Rape</name>
    <dbReference type="NCBI Taxonomy" id="3708"/>
    <lineage>
        <taxon>Eukaryota</taxon>
        <taxon>Viridiplantae</taxon>
        <taxon>Streptophyta</taxon>
        <taxon>Embryophyta</taxon>
        <taxon>Tracheophyta</taxon>
        <taxon>Spermatophyta</taxon>
        <taxon>Magnoliopsida</taxon>
        <taxon>eudicotyledons</taxon>
        <taxon>Gunneridae</taxon>
        <taxon>Pentapetalae</taxon>
        <taxon>rosids</taxon>
        <taxon>malvids</taxon>
        <taxon>Brassicales</taxon>
        <taxon>Brassicaceae</taxon>
        <taxon>Brassiceae</taxon>
        <taxon>Brassica</taxon>
    </lineage>
</organism>
<sequence length="837" mass="93792">METSLEGEGLGFSVAAAATGSLSSISSPKIFSIDSSGHGFCGVSTPGFTPQPLLRKAIAIHLKTAFYDNDEPKRKVSEPNLGRVKRSESLIIRRRKTMKKRTIYSWGAATVIFLVLMIVTPTIPQSQAYHDFADQRTFFGIPNALNVISNFPFLIIGLIGLVLCFYPDDYFRFRRLGWTCFFVGVAAVAFGSSYYHLHPDDARLVWDRLPMTIAFTSIMAIFVIERIDEHKGTYSIVPLLLVGLAVICRFFDDLRPYALVQFVPCIVIPLMAILLPPMYTHSTYWLWAAGFYLLAKVEEAADKPIYSWTHHILSGHSIKHVCAAMVPVFLTLMLAKRSVQTERISLYKTWKISWTRSRGKGTEEESFECTYTNVAVEEARLDQPGDMGLSFRFIDQVLLISQTLLSFPHLLVISACLLIAVFSYHSFKPTHIYLIDFSCYQPPDFLRSPIANFIEHLNLSGIFDRECLDLQQKILERSGIGDDACVPVTVHEIPPHSSLSAAREETHDILFTVVQDLFSKHKIDPKSIDILVSNCSLFCPSPSITSIIINRFGMRSNVKSFSLSGMGCSAGLLSINLVKDLMKIHGGSLALVLSMEAVSPNGYKGKCKSMLIANTIFRMGGAAILLSNRDQDKDKAKYKLQHLIRTHLGSDDESYESVMQEVDEEGLVGVALSKQLVKVASKALKINVVELGPRVLPYSEQLKYIISFIKRKWGKQNEMYTPNFKKAFEHFCIHAGGRAIIEGVEKHLKLGKEDGEASRTTLYRYGNTSSSSLWYEMQYLEAKGRMKKGDRVWQIGFGSGFKANSAVWKCITKIDSRDKNAWSDRIHLYPVCGDASG</sequence>
<dbReference type="CDD" id="cd00831">
    <property type="entry name" value="CHS_like"/>
    <property type="match status" value="1"/>
</dbReference>
<comment type="pathway">
    <text evidence="1">Lipid metabolism; fatty acid biosynthesis.</text>
</comment>
<evidence type="ECO:0000256" key="5">
    <source>
        <dbReference type="ARBA" id="ARBA00023315"/>
    </source>
</evidence>
<comment type="catalytic activity">
    <reaction evidence="6">
        <text>a very-long-chain acyl-CoA + malonyl-CoA + H(+) = a very-long-chain 3-oxoacyl-CoA + CO2 + CoA</text>
        <dbReference type="Rhea" id="RHEA:32727"/>
        <dbReference type="ChEBI" id="CHEBI:15378"/>
        <dbReference type="ChEBI" id="CHEBI:16526"/>
        <dbReference type="ChEBI" id="CHEBI:57287"/>
        <dbReference type="ChEBI" id="CHEBI:57384"/>
        <dbReference type="ChEBI" id="CHEBI:90725"/>
        <dbReference type="ChEBI" id="CHEBI:90736"/>
        <dbReference type="EC" id="2.3.1.199"/>
    </reaction>
</comment>
<feature type="transmembrane region" description="Helical" evidence="7">
    <location>
        <begin position="317"/>
        <end position="335"/>
    </location>
</feature>
<keyword evidence="5" id="KW-0012">Acyltransferase</keyword>
<keyword evidence="7" id="KW-1133">Transmembrane helix</keyword>
<evidence type="ECO:0000256" key="3">
    <source>
        <dbReference type="ARBA" id="ARBA00012307"/>
    </source>
</evidence>
<feature type="domain" description="FAE" evidence="8">
    <location>
        <begin position="426"/>
        <end position="713"/>
    </location>
</feature>
<dbReference type="Pfam" id="PF08392">
    <property type="entry name" value="FAE1_CUT1_RppA"/>
    <property type="match status" value="1"/>
</dbReference>
<proteinExistence type="inferred from homology"/>
<dbReference type="PANTHER" id="PTHR31561">
    <property type="entry name" value="3-KETOACYL-COA SYNTHASE"/>
    <property type="match status" value="1"/>
</dbReference>
<evidence type="ECO:0000313" key="11">
    <source>
        <dbReference type="Proteomes" id="UP000824890"/>
    </source>
</evidence>
<evidence type="ECO:0000256" key="2">
    <source>
        <dbReference type="ARBA" id="ARBA00005531"/>
    </source>
</evidence>
<keyword evidence="11" id="KW-1185">Reference proteome</keyword>
<accession>A0ABQ8CS63</accession>
<evidence type="ECO:0000256" key="4">
    <source>
        <dbReference type="ARBA" id="ARBA00022679"/>
    </source>
</evidence>
<evidence type="ECO:0000256" key="1">
    <source>
        <dbReference type="ARBA" id="ARBA00005194"/>
    </source>
</evidence>
<dbReference type="InterPro" id="IPR016039">
    <property type="entry name" value="Thiolase-like"/>
</dbReference>